<sequence>MVLVVVEYSYCQQLLKLINISAAHRQAETRQNDLAIITQPSLDPVKMRANWQFFGKKVIYTC</sequence>
<name>A0A0A1VUK0_MICAE</name>
<evidence type="ECO:0000313" key="2">
    <source>
        <dbReference type="Proteomes" id="UP000030321"/>
    </source>
</evidence>
<proteinExistence type="predicted"/>
<reference evidence="2" key="1">
    <citation type="journal article" date="2015" name="Genome">
        <title>Whole Genome Sequence of the Non-Microcystin-Producing Microcystis aeruginosa Strain NIES-44.</title>
        <authorList>
            <person name="Okano K."/>
            <person name="Miyata N."/>
            <person name="Ozaki Y."/>
        </authorList>
    </citation>
    <scope>NUCLEOTIDE SEQUENCE [LARGE SCALE GENOMIC DNA]</scope>
    <source>
        <strain evidence="2">NIES-44</strain>
    </source>
</reference>
<dbReference type="Proteomes" id="UP000030321">
    <property type="component" value="Unassembled WGS sequence"/>
</dbReference>
<dbReference type="EMBL" id="BBPA01000039">
    <property type="protein sequence ID" value="GAL93390.1"/>
    <property type="molecule type" value="Genomic_DNA"/>
</dbReference>
<comment type="caution">
    <text evidence="1">The sequence shown here is derived from an EMBL/GenBank/DDBJ whole genome shotgun (WGS) entry which is preliminary data.</text>
</comment>
<accession>A0A0A1VUK0</accession>
<gene>
    <name evidence="1" type="ORF">N44_02077</name>
</gene>
<evidence type="ECO:0000313" key="1">
    <source>
        <dbReference type="EMBL" id="GAL93390.1"/>
    </source>
</evidence>
<protein>
    <submittedName>
        <fullName evidence="1">Uncharacterized protein</fullName>
    </submittedName>
</protein>
<dbReference type="AlphaFoldDB" id="A0A0A1VUK0"/>
<organism evidence="1 2">
    <name type="scientific">Microcystis aeruginosa NIES-44</name>
    <dbReference type="NCBI Taxonomy" id="449439"/>
    <lineage>
        <taxon>Bacteria</taxon>
        <taxon>Bacillati</taxon>
        <taxon>Cyanobacteriota</taxon>
        <taxon>Cyanophyceae</taxon>
        <taxon>Oscillatoriophycideae</taxon>
        <taxon>Chroococcales</taxon>
        <taxon>Microcystaceae</taxon>
        <taxon>Microcystis</taxon>
    </lineage>
</organism>
<dbReference type="RefSeq" id="WP_045359145.1">
    <property type="nucleotide sequence ID" value="NZ_BBPA01000039.1"/>
</dbReference>